<keyword evidence="1" id="KW-0238">DNA-binding</keyword>
<dbReference type="GO" id="GO:0003677">
    <property type="term" value="F:DNA binding"/>
    <property type="evidence" value="ECO:0007669"/>
    <property type="project" value="UniProtKB-KW"/>
</dbReference>
<accession>E1YFE3</accession>
<evidence type="ECO:0000256" key="1">
    <source>
        <dbReference type="ARBA" id="ARBA00023125"/>
    </source>
</evidence>
<dbReference type="GO" id="GO:0003700">
    <property type="term" value="F:DNA-binding transcription factor activity"/>
    <property type="evidence" value="ECO:0007669"/>
    <property type="project" value="InterPro"/>
</dbReference>
<gene>
    <name evidence="3" type="ORF">N47_J02680</name>
</gene>
<feature type="domain" description="HTH merR-type" evidence="2">
    <location>
        <begin position="16"/>
        <end position="86"/>
    </location>
</feature>
<dbReference type="Pfam" id="PF13411">
    <property type="entry name" value="MerR_1"/>
    <property type="match status" value="1"/>
</dbReference>
<proteinExistence type="predicted"/>
<evidence type="ECO:0000259" key="2">
    <source>
        <dbReference type="PROSITE" id="PS50937"/>
    </source>
</evidence>
<protein>
    <recommendedName>
        <fullName evidence="2">HTH merR-type domain-containing protein</fullName>
    </recommendedName>
</protein>
<dbReference type="Gene3D" id="1.10.1660.10">
    <property type="match status" value="1"/>
</dbReference>
<dbReference type="PROSITE" id="PS50937">
    <property type="entry name" value="HTH_MERR_2"/>
    <property type="match status" value="1"/>
</dbReference>
<dbReference type="AlphaFoldDB" id="E1YFE3"/>
<sequence length="120" mass="13777">MQENPYPEIQIPDKLYFKIGEVSKIAGVPSSVIRFWETEFPKINPKRTPAGQRHYRKSDVELILKIKHLLYDKKFTIQGAIKHLNSDISESKSSLKSSDGITGVVKELRQELINIRNILS</sequence>
<dbReference type="EMBL" id="FR695872">
    <property type="protein sequence ID" value="CBX29287.1"/>
    <property type="molecule type" value="Genomic_DNA"/>
</dbReference>
<evidence type="ECO:0000313" key="3">
    <source>
        <dbReference type="EMBL" id="CBX29287.1"/>
    </source>
</evidence>
<dbReference type="InterPro" id="IPR000551">
    <property type="entry name" value="MerR-type_HTH_dom"/>
</dbReference>
<dbReference type="CDD" id="cd04765">
    <property type="entry name" value="HTH_MlrA-like_sg2"/>
    <property type="match status" value="1"/>
</dbReference>
<dbReference type="InterPro" id="IPR047057">
    <property type="entry name" value="MerR_fam"/>
</dbReference>
<dbReference type="PANTHER" id="PTHR30204">
    <property type="entry name" value="REDOX-CYCLING DRUG-SENSING TRANSCRIPTIONAL ACTIVATOR SOXR"/>
    <property type="match status" value="1"/>
</dbReference>
<dbReference type="SUPFAM" id="SSF46955">
    <property type="entry name" value="Putative DNA-binding domain"/>
    <property type="match status" value="1"/>
</dbReference>
<dbReference type="PANTHER" id="PTHR30204:SF15">
    <property type="entry name" value="BLL5018 PROTEIN"/>
    <property type="match status" value="1"/>
</dbReference>
<reference evidence="3" key="1">
    <citation type="journal article" date="2011" name="Environ. Microbiol.">
        <title>Genomic insights into the metabolic potential of the polycyclic aromatic hydrocarbon degrading sulfate-reducing Deltaproteobacterium N47.</title>
        <authorList>
            <person name="Bergmann F."/>
            <person name="Selesi D."/>
            <person name="Weinmaier T."/>
            <person name="Tischler P."/>
            <person name="Rattei T."/>
            <person name="Meckenstock R.U."/>
        </authorList>
    </citation>
    <scope>NUCLEOTIDE SEQUENCE</scope>
</reference>
<organism evidence="3">
    <name type="scientific">uncultured Desulfobacterium sp</name>
    <dbReference type="NCBI Taxonomy" id="201089"/>
    <lineage>
        <taxon>Bacteria</taxon>
        <taxon>Pseudomonadati</taxon>
        <taxon>Thermodesulfobacteriota</taxon>
        <taxon>Desulfobacteria</taxon>
        <taxon>Desulfobacterales</taxon>
        <taxon>Desulfobacteriaceae</taxon>
        <taxon>Desulfobacterium</taxon>
        <taxon>environmental samples</taxon>
    </lineage>
</organism>
<dbReference type="SMART" id="SM00422">
    <property type="entry name" value="HTH_MERR"/>
    <property type="match status" value="1"/>
</dbReference>
<name>E1YFE3_9BACT</name>
<dbReference type="InterPro" id="IPR009061">
    <property type="entry name" value="DNA-bd_dom_put_sf"/>
</dbReference>